<dbReference type="PANTHER" id="PTHR31030:SF1">
    <property type="entry name" value="PLASMA MEMBRANE FUSION PROTEIN PRM1"/>
    <property type="match status" value="1"/>
</dbReference>
<feature type="compositionally biased region" description="Basic and acidic residues" evidence="11">
    <location>
        <begin position="690"/>
        <end position="704"/>
    </location>
</feature>
<keyword evidence="13" id="KW-1185">Reference proteome</keyword>
<dbReference type="PANTHER" id="PTHR31030">
    <property type="entry name" value="PLASMA MEMBRANE FUSION PROTEIN PRM1"/>
    <property type="match status" value="1"/>
</dbReference>
<dbReference type="InterPro" id="IPR026777">
    <property type="entry name" value="PRM1"/>
</dbReference>
<keyword evidence="9" id="KW-0325">Glycoprotein</keyword>
<dbReference type="OrthoDB" id="5356111at2759"/>
<evidence type="ECO:0000256" key="6">
    <source>
        <dbReference type="ARBA" id="ARBA00022971"/>
    </source>
</evidence>
<evidence type="ECO:0000313" key="13">
    <source>
        <dbReference type="Proteomes" id="UP000316270"/>
    </source>
</evidence>
<feature type="transmembrane region" description="Helical" evidence="10">
    <location>
        <begin position="605"/>
        <end position="628"/>
    </location>
</feature>
<feature type="transmembrane region" description="Helical" evidence="10">
    <location>
        <begin position="56"/>
        <end position="76"/>
    </location>
</feature>
<keyword evidence="7 10" id="KW-1133">Transmembrane helix</keyword>
<feature type="transmembrane region" description="Helical" evidence="10">
    <location>
        <begin position="323"/>
        <end position="344"/>
    </location>
</feature>
<evidence type="ECO:0000256" key="3">
    <source>
        <dbReference type="ARBA" id="ARBA00010780"/>
    </source>
</evidence>
<evidence type="ECO:0000256" key="5">
    <source>
        <dbReference type="ARBA" id="ARBA00022692"/>
    </source>
</evidence>
<feature type="region of interest" description="Disordered" evidence="11">
    <location>
        <begin position="679"/>
        <end position="733"/>
    </location>
</feature>
<evidence type="ECO:0000256" key="1">
    <source>
        <dbReference type="ARBA" id="ARBA00002512"/>
    </source>
</evidence>
<dbReference type="Proteomes" id="UP000316270">
    <property type="component" value="Chromosome 10"/>
</dbReference>
<proteinExistence type="inferred from homology"/>
<name>A0A517LDB1_9PEZI</name>
<evidence type="ECO:0000313" key="12">
    <source>
        <dbReference type="EMBL" id="QDS73630.1"/>
    </source>
</evidence>
<protein>
    <recommendedName>
        <fullName evidence="10">Plasma membrane fusion protein PRM1</fullName>
    </recommendedName>
</protein>
<feature type="compositionally biased region" description="Polar residues" evidence="11">
    <location>
        <begin position="721"/>
        <end position="733"/>
    </location>
</feature>
<evidence type="ECO:0000256" key="4">
    <source>
        <dbReference type="ARBA" id="ARBA00022475"/>
    </source>
</evidence>
<evidence type="ECO:0000256" key="11">
    <source>
        <dbReference type="SAM" id="MobiDB-lite"/>
    </source>
</evidence>
<evidence type="ECO:0000256" key="10">
    <source>
        <dbReference type="RuleBase" id="RU366035"/>
    </source>
</evidence>
<feature type="transmembrane region" description="Helical" evidence="10">
    <location>
        <begin position="395"/>
        <end position="420"/>
    </location>
</feature>
<keyword evidence="4 10" id="KW-1003">Cell membrane</keyword>
<comment type="function">
    <text evidence="1 10">Involved in cell fusion during mating by stabilizing the plasma membrane fusion event.</text>
</comment>
<dbReference type="GO" id="GO:0043332">
    <property type="term" value="C:mating projection tip"/>
    <property type="evidence" value="ECO:0007669"/>
    <property type="project" value="UniProtKB-UniRule"/>
</dbReference>
<dbReference type="EMBL" id="CP042194">
    <property type="protein sequence ID" value="QDS73630.1"/>
    <property type="molecule type" value="Genomic_DNA"/>
</dbReference>
<accession>A0A517LDB1</accession>
<keyword evidence="6 10" id="KW-0184">Conjugation</keyword>
<comment type="similarity">
    <text evidence="3 10">Belongs to the PRM1 family.</text>
</comment>
<keyword evidence="8 10" id="KW-0472">Membrane</keyword>
<organism evidence="12 13">
    <name type="scientific">Venturia effusa</name>
    <dbReference type="NCBI Taxonomy" id="50376"/>
    <lineage>
        <taxon>Eukaryota</taxon>
        <taxon>Fungi</taxon>
        <taxon>Dikarya</taxon>
        <taxon>Ascomycota</taxon>
        <taxon>Pezizomycotina</taxon>
        <taxon>Dothideomycetes</taxon>
        <taxon>Pleosporomycetidae</taxon>
        <taxon>Venturiales</taxon>
        <taxon>Venturiaceae</taxon>
        <taxon>Venturia</taxon>
    </lineage>
</organism>
<dbReference type="GO" id="GO:0032220">
    <property type="term" value="P:plasma membrane fusion involved in cytogamy"/>
    <property type="evidence" value="ECO:0007669"/>
    <property type="project" value="TreeGrafter"/>
</dbReference>
<gene>
    <name evidence="12" type="ORF">FKW77_002140</name>
</gene>
<evidence type="ECO:0000256" key="9">
    <source>
        <dbReference type="ARBA" id="ARBA00023180"/>
    </source>
</evidence>
<evidence type="ECO:0000256" key="8">
    <source>
        <dbReference type="ARBA" id="ARBA00023136"/>
    </source>
</evidence>
<reference evidence="12 13" key="1">
    <citation type="submission" date="2019-07" db="EMBL/GenBank/DDBJ databases">
        <title>Finished genome of Venturia effusa.</title>
        <authorList>
            <person name="Young C.A."/>
            <person name="Cox M.P."/>
            <person name="Ganley A.R.D."/>
            <person name="David W.J."/>
        </authorList>
    </citation>
    <scope>NUCLEOTIDE SEQUENCE [LARGE SCALE GENOMIC DNA]</scope>
    <source>
        <strain evidence="13">albino</strain>
    </source>
</reference>
<comment type="subcellular location">
    <subcellularLocation>
        <location evidence="2 10">Cell membrane</location>
        <topology evidence="2 10">Multi-pass membrane protein</topology>
    </subcellularLocation>
</comment>
<keyword evidence="5 10" id="KW-0812">Transmembrane</keyword>
<dbReference type="STRING" id="50376.A0A517LDB1"/>
<evidence type="ECO:0000256" key="2">
    <source>
        <dbReference type="ARBA" id="ARBA00004651"/>
    </source>
</evidence>
<sequence length="733" mass="80534">MAFIKNHQAFPAALPNPDRQEPQEFYGTSNDLRAKPNQSPYLTPYLGLRARLSQIWINRWTVLLLLVLVRVLLAIASTDNGLSSARREALSACTGVEKVGSTMASMPFYMSTGVNKMTAKGITRAVNGLESMVTLTITGIEELIVFWIGMLTNTYLCLTTFAVTGSLHVVIDGLEAAQKQLATMTDAIGDDLSNIGSSLQKDLNGFVSGINTFTGAKLPTIDFTKQITELKDLKLPVNMTDDLNKLNNSLPTFDEVKNKTDGVIRLPFEELKKLVDTSMGKYQFNDSLFPVPQKEALKFCSDDNGINDFFDKLVHLEQFAKKVFIAVLVILAILACFAMGYWEIQRFRRLQERSSLINTQAMDPMDAVYMASRPTTSRAGLFFAKRFNSQRRQILARWAVAYMTSPAALFILSLGLAGLFSCFCQWMLLKAIQKEVPALTNQVANFSGMVVKKLDNASMAWADGTNGVIQSEAQRLNADLLGWVNTSTVAVNDTLNTFVDETMRILNSTFGGTPLYTPIKEVFNCLIGIKIAGIEKGLTWVHDNAHISFPLLDNQTFSLTGAAQKSNDPSAQNFLADPSSGAADQISGAVARVTNGFEKAIQQEAIISVMILVVWLIVCFSGIATALIKFNGHEKVRAEAGHDYDAPTNHELRNLPRDADITAPPPSYAQNVDVNAHAPYALNPHPFPRRGSEDEIQQAKRDSSASEWPIGSGQGLRRELSLNSTNEKSGGFI</sequence>
<comment type="caution">
    <text evidence="10">Lacks conserved residue(s) required for the propagation of feature annotation.</text>
</comment>
<dbReference type="GO" id="GO:0005886">
    <property type="term" value="C:plasma membrane"/>
    <property type="evidence" value="ECO:0007669"/>
    <property type="project" value="UniProtKB-SubCell"/>
</dbReference>
<evidence type="ECO:0000256" key="7">
    <source>
        <dbReference type="ARBA" id="ARBA00022989"/>
    </source>
</evidence>
<dbReference type="AlphaFoldDB" id="A0A517LDB1"/>